<dbReference type="Pfam" id="PF02836">
    <property type="entry name" value="Glyco_hydro_2_C"/>
    <property type="match status" value="1"/>
</dbReference>
<dbReference type="InterPro" id="IPR017853">
    <property type="entry name" value="GH"/>
</dbReference>
<dbReference type="Proteomes" id="UP000185678">
    <property type="component" value="Unassembled WGS sequence"/>
</dbReference>
<dbReference type="InterPro" id="IPR006103">
    <property type="entry name" value="Glyco_hydro_2_cat"/>
</dbReference>
<dbReference type="EMBL" id="FTOA01000003">
    <property type="protein sequence ID" value="SIS73614.1"/>
    <property type="molecule type" value="Genomic_DNA"/>
</dbReference>
<evidence type="ECO:0000256" key="2">
    <source>
        <dbReference type="SAM" id="SignalP"/>
    </source>
</evidence>
<dbReference type="GO" id="GO:0005975">
    <property type="term" value="P:carbohydrate metabolic process"/>
    <property type="evidence" value="ECO:0007669"/>
    <property type="project" value="InterPro"/>
</dbReference>
<protein>
    <recommendedName>
        <fullName evidence="3">Glycoside hydrolase family 2 catalytic domain-containing protein</fullName>
    </recommendedName>
</protein>
<evidence type="ECO:0000313" key="4">
    <source>
        <dbReference type="EMBL" id="SIS73614.1"/>
    </source>
</evidence>
<feature type="region of interest" description="Disordered" evidence="1">
    <location>
        <begin position="432"/>
        <end position="515"/>
    </location>
</feature>
<dbReference type="SUPFAM" id="SSF51445">
    <property type="entry name" value="(Trans)glycosidases"/>
    <property type="match status" value="1"/>
</dbReference>
<name>A0A1N7LIK5_9PROT</name>
<gene>
    <name evidence="4" type="ORF">SAMN05421779_103348</name>
</gene>
<evidence type="ECO:0000259" key="3">
    <source>
        <dbReference type="Pfam" id="PF02836"/>
    </source>
</evidence>
<feature type="compositionally biased region" description="Basic and acidic residues" evidence="1">
    <location>
        <begin position="467"/>
        <end position="496"/>
    </location>
</feature>
<dbReference type="RefSeq" id="WP_076399991.1">
    <property type="nucleotide sequence ID" value="NZ_FTOA01000003.1"/>
</dbReference>
<evidence type="ECO:0000313" key="5">
    <source>
        <dbReference type="Proteomes" id="UP000185678"/>
    </source>
</evidence>
<feature type="domain" description="Glycoside hydrolase family 2 catalytic" evidence="3">
    <location>
        <begin position="89"/>
        <end position="237"/>
    </location>
</feature>
<keyword evidence="5" id="KW-1185">Reference proteome</keyword>
<dbReference type="Gene3D" id="3.20.20.80">
    <property type="entry name" value="Glycosidases"/>
    <property type="match status" value="1"/>
</dbReference>
<sequence>MPFRIQSRRLTQILSALALTIGTSLAALAPVPAQAGQVVVQKVNGQWALVDQGRIIPMRGVAVGNGAASLEKLRNTGTTVVRTYGEPDVWVLDEAQKYGLKVIMGLWMEHPRLGFSYQNQTAVEAQDRRISEFVTRYKDHPALLAWGVGNEVETDVADPLPVWKQVNRVAEMVKKIDPNHPTMMVVADTEDSRLQKLAGCCAAVDLLGINVYAGAVFTLPERVQKAGIVKPIIATEVGALGQWQAGRTAWGAPVEPSSTQKAIFFHKALPFLESQPNVLGSIAFMWGAKQEQTSTWHGLLLPDGSPLGAVDTLTELWNGKQPNNRAPEINGAGIAAEVYSPGDPITVGLSILDPDGDPIKLDFRLMNEATDLQKGGDAEAVPPEMAIQVETFPGTIALFDAPTLPGDYRLFVTVHDPDGKAATVNMPFQVVGPAPPKGATENQQGQAVTPDGLPIQAALTGPNAATTREEIQRDLAKLKASRERRQDIKKRQEERQKTKKVSTTTPKTTKKPKDS</sequence>
<accession>A0A1N7LIK5</accession>
<dbReference type="AlphaFoldDB" id="A0A1N7LIK5"/>
<proteinExistence type="predicted"/>
<feature type="chain" id="PRO_5011980883" description="Glycoside hydrolase family 2 catalytic domain-containing protein" evidence="2">
    <location>
        <begin position="30"/>
        <end position="515"/>
    </location>
</feature>
<organism evidence="4 5">
    <name type="scientific">Insolitispirillum peregrinum</name>
    <dbReference type="NCBI Taxonomy" id="80876"/>
    <lineage>
        <taxon>Bacteria</taxon>
        <taxon>Pseudomonadati</taxon>
        <taxon>Pseudomonadota</taxon>
        <taxon>Alphaproteobacteria</taxon>
        <taxon>Rhodospirillales</taxon>
        <taxon>Novispirillaceae</taxon>
        <taxon>Insolitispirillum</taxon>
    </lineage>
</organism>
<keyword evidence="2" id="KW-0732">Signal</keyword>
<dbReference type="GO" id="GO:0004553">
    <property type="term" value="F:hydrolase activity, hydrolyzing O-glycosyl compounds"/>
    <property type="evidence" value="ECO:0007669"/>
    <property type="project" value="InterPro"/>
</dbReference>
<dbReference type="STRING" id="80876.SAMN05421779_103348"/>
<reference evidence="4 5" key="1">
    <citation type="submission" date="2017-01" db="EMBL/GenBank/DDBJ databases">
        <authorList>
            <person name="Mah S.A."/>
            <person name="Swanson W.J."/>
            <person name="Moy G.W."/>
            <person name="Vacquier V.D."/>
        </authorList>
    </citation>
    <scope>NUCLEOTIDE SEQUENCE [LARGE SCALE GENOMIC DNA]</scope>
    <source>
        <strain evidence="4 5">DSM 11589</strain>
    </source>
</reference>
<feature type="signal peptide" evidence="2">
    <location>
        <begin position="1"/>
        <end position="29"/>
    </location>
</feature>
<evidence type="ECO:0000256" key="1">
    <source>
        <dbReference type="SAM" id="MobiDB-lite"/>
    </source>
</evidence>